<evidence type="ECO:0000313" key="2">
    <source>
        <dbReference type="Proteomes" id="UP000001401"/>
    </source>
</evidence>
<dbReference type="GO" id="GO:0006352">
    <property type="term" value="P:DNA-templated transcription initiation"/>
    <property type="evidence" value="ECO:0007669"/>
    <property type="project" value="InterPro"/>
</dbReference>
<proteinExistence type="predicted"/>
<accession>E6TT27</accession>
<dbReference type="GO" id="GO:0003700">
    <property type="term" value="F:DNA-binding transcription factor activity"/>
    <property type="evidence" value="ECO:0007669"/>
    <property type="project" value="InterPro"/>
</dbReference>
<dbReference type="SUPFAM" id="SSF88946">
    <property type="entry name" value="Sigma2 domain of RNA polymerase sigma factors"/>
    <property type="match status" value="1"/>
</dbReference>
<evidence type="ECO:0000313" key="1">
    <source>
        <dbReference type="EMBL" id="ADU31935.1"/>
    </source>
</evidence>
<keyword evidence="2" id="KW-1185">Reference proteome</keyword>
<dbReference type="Proteomes" id="UP000001401">
    <property type="component" value="Chromosome"/>
</dbReference>
<dbReference type="KEGG" id="bco:Bcell_3695"/>
<organism evidence="1 2">
    <name type="scientific">Evansella cellulosilytica (strain ATCC 21833 / DSM 2522 / FERM P-1141 / JCM 9156 / N-4)</name>
    <name type="common">Bacillus cellulosilyticus</name>
    <dbReference type="NCBI Taxonomy" id="649639"/>
    <lineage>
        <taxon>Bacteria</taxon>
        <taxon>Bacillati</taxon>
        <taxon>Bacillota</taxon>
        <taxon>Bacilli</taxon>
        <taxon>Bacillales</taxon>
        <taxon>Bacillaceae</taxon>
        <taxon>Evansella</taxon>
    </lineage>
</organism>
<protein>
    <submittedName>
        <fullName evidence="1">RNA polymerase factor sigma C</fullName>
    </submittedName>
</protein>
<sequence length="66" mass="7791">MEDLEHSSYFASQEQEYAFSIDDLMDQYSDVELHLVYTYVKNRTVAEDLTQVIFIKCYEKVKGSLL</sequence>
<gene>
    <name evidence="1" type="ordered locus">Bcell_3695</name>
</gene>
<dbReference type="AlphaFoldDB" id="E6TT27"/>
<dbReference type="EMBL" id="CP002394">
    <property type="protein sequence ID" value="ADU31935.1"/>
    <property type="molecule type" value="Genomic_DNA"/>
</dbReference>
<dbReference type="eggNOG" id="COG1595">
    <property type="taxonomic scope" value="Bacteria"/>
</dbReference>
<dbReference type="InterPro" id="IPR013325">
    <property type="entry name" value="RNA_pol_sigma_r2"/>
</dbReference>
<dbReference type="STRING" id="649639.Bcell_3695"/>
<dbReference type="Gene3D" id="1.10.1740.10">
    <property type="match status" value="1"/>
</dbReference>
<name>E6TT27_EVAC2</name>
<reference evidence="1 2" key="1">
    <citation type="submission" date="2010-12" db="EMBL/GenBank/DDBJ databases">
        <title>Complete sequence of Bacillus cellulosilyticus DSM 2522.</title>
        <authorList>
            <consortium name="US DOE Joint Genome Institute"/>
            <person name="Lucas S."/>
            <person name="Copeland A."/>
            <person name="Lapidus A."/>
            <person name="Cheng J.-F."/>
            <person name="Bruce D."/>
            <person name="Goodwin L."/>
            <person name="Pitluck S."/>
            <person name="Chertkov O."/>
            <person name="Detter J.C."/>
            <person name="Han C."/>
            <person name="Tapia R."/>
            <person name="Land M."/>
            <person name="Hauser L."/>
            <person name="Jeffries C."/>
            <person name="Kyrpides N."/>
            <person name="Ivanova N."/>
            <person name="Mikhailova N."/>
            <person name="Brumm P."/>
            <person name="Mead D."/>
            <person name="Woyke T."/>
        </authorList>
    </citation>
    <scope>NUCLEOTIDE SEQUENCE [LARGE SCALE GENOMIC DNA]</scope>
    <source>
        <strain evidence="2">ATCC 21833 / DSM 2522 / FERM P-1141 / JCM 9156 / N-4</strain>
    </source>
</reference>
<dbReference type="HOGENOM" id="CLU_2822002_0_0_9"/>